<evidence type="ECO:0000256" key="8">
    <source>
        <dbReference type="ARBA" id="ARBA00023163"/>
    </source>
</evidence>
<evidence type="ECO:0000256" key="6">
    <source>
        <dbReference type="ARBA" id="ARBA00023015"/>
    </source>
</evidence>
<evidence type="ECO:0000256" key="5">
    <source>
        <dbReference type="ARBA" id="ARBA00022840"/>
    </source>
</evidence>
<keyword evidence="7" id="KW-0238">DNA-binding</keyword>
<gene>
    <name evidence="9" type="ORF">AWM75_07060</name>
</gene>
<reference evidence="9 10" key="1">
    <citation type="journal article" date="2016" name="Genome Announc.">
        <title>Complete Genome Sequences of Aerococcus christensenii CCUG 28831T, Aerococcus sanguinicola CCUG 43001T, Aerococcus urinae CCUG 36881T, Aerococcus urinaeequi CCUG 28094T, Aerococcus urinaehominis CCUG 42038 BT, and Aerococcus viridans CCUG 4311T.</title>
        <authorList>
            <person name="Carkaci D."/>
            <person name="Dargis R."/>
            <person name="Nielsen X.C."/>
            <person name="Skovgaard O."/>
            <person name="Fuursted K."/>
            <person name="Christensen J.J."/>
        </authorList>
    </citation>
    <scope>NUCLEOTIDE SEQUENCE [LARGE SCALE GENOMIC DNA]</scope>
    <source>
        <strain evidence="9 10">CCUG42038B</strain>
    </source>
</reference>
<keyword evidence="5" id="KW-0067">ATP-binding</keyword>
<dbReference type="GO" id="GO:0003700">
    <property type="term" value="F:DNA-binding transcription factor activity"/>
    <property type="evidence" value="ECO:0007669"/>
    <property type="project" value="InterPro"/>
</dbReference>
<comment type="catalytic activity">
    <reaction evidence="1">
        <text>3'-dephospho-CoA + ATP = 2'-(5''-triphospho-alpha-D-ribosyl)-3'-dephospho-CoA + adenine</text>
        <dbReference type="Rhea" id="RHEA:15117"/>
        <dbReference type="ChEBI" id="CHEBI:16708"/>
        <dbReference type="ChEBI" id="CHEBI:30616"/>
        <dbReference type="ChEBI" id="CHEBI:57328"/>
        <dbReference type="ChEBI" id="CHEBI:61378"/>
        <dbReference type="EC" id="2.4.2.52"/>
    </reaction>
</comment>
<evidence type="ECO:0000313" key="9">
    <source>
        <dbReference type="EMBL" id="AMB99736.1"/>
    </source>
</evidence>
<reference evidence="10" key="2">
    <citation type="submission" date="2016-01" db="EMBL/GenBank/DDBJ databases">
        <title>Six Aerococcus type strain genome sequencing and assembly using PacBio and Illumina Hiseq.</title>
        <authorList>
            <person name="Carkaci D."/>
            <person name="Dargis R."/>
            <person name="Nielsen X.C."/>
            <person name="Skovgaard O."/>
            <person name="Fuursted K."/>
            <person name="Christensen J.J."/>
        </authorList>
    </citation>
    <scope>NUCLEOTIDE SEQUENCE [LARGE SCALE GENOMIC DNA]</scope>
    <source>
        <strain evidence="10">CCUG42038B</strain>
    </source>
</reference>
<dbReference type="SUPFAM" id="SSF46785">
    <property type="entry name" value="Winged helix' DNA-binding domain"/>
    <property type="match status" value="1"/>
</dbReference>
<evidence type="ECO:0000256" key="1">
    <source>
        <dbReference type="ARBA" id="ARBA00001210"/>
    </source>
</evidence>
<dbReference type="InterPro" id="IPR036390">
    <property type="entry name" value="WH_DNA-bd_sf"/>
</dbReference>
<dbReference type="OrthoDB" id="114886at2"/>
<evidence type="ECO:0000256" key="7">
    <source>
        <dbReference type="ARBA" id="ARBA00023125"/>
    </source>
</evidence>
<accession>A0A0X8FLX4</accession>
<sequence>MEKFAYLQEYIQKGSKRGGTTLSQIVFEALRVAILAGQIPVGERINEKVYADQLNISRTPIRDALRRLEDEDLVEYIPRVGVTVKKFTVKDVQEIFQLRQALDYLATISAAQNMTNEQFDDMEANFKSSELAYDQADDEALNRLFGEFNNYIYSYADMPRLYGIVKRLREYLDRFRRISLEGDQRRRKALDEHWLIYRYMRARDFDKIKVIVTNHLMEAEYHIAQVISQDLEISLDQPSQLVMGQLLVYNQQATENNQQICDQENLVKDLSNLALESVLEEASLTPKPGLVDALDAGAHDDMDLTTFIRSSLSLQAYFEAAAQLGYADKSAKAIFNSLRQLGIEAEQSMFAATQGVNTHKGVIFNMGVFLTASTACLRDYGQANLSSQAFLAKVYAYLRQMLAGLITNDWQDLASKEKLTHGERVYLEHGIAGIRREAELGYPTVQAGFYQYQLFKKSHPKTAKIRCLIYLMAYVEDTNVIKRGGMMGYNWLQVSCRNLTAANLDDQAFLDQVNHLNKTCKRRWISPGGAADLLSVVLYLDKFTDFLA</sequence>
<dbReference type="Gene3D" id="1.10.10.10">
    <property type="entry name" value="Winged helix-like DNA-binding domain superfamily/Winged helix DNA-binding domain"/>
    <property type="match status" value="1"/>
</dbReference>
<name>A0A0X8FLX4_9LACT</name>
<dbReference type="SMART" id="SM00345">
    <property type="entry name" value="HTH_GNTR"/>
    <property type="match status" value="1"/>
</dbReference>
<dbReference type="Pfam" id="PF07729">
    <property type="entry name" value="FCD"/>
    <property type="match status" value="1"/>
</dbReference>
<proteinExistence type="predicted"/>
<dbReference type="Pfam" id="PF01874">
    <property type="entry name" value="CitG"/>
    <property type="match status" value="1"/>
</dbReference>
<dbReference type="EMBL" id="CP014163">
    <property type="protein sequence ID" value="AMB99736.1"/>
    <property type="molecule type" value="Genomic_DNA"/>
</dbReference>
<protein>
    <recommendedName>
        <fullName evidence="2">triphosphoribosyl-dephospho-CoA synthase</fullName>
        <ecNumber evidence="2">2.4.2.52</ecNumber>
    </recommendedName>
</protein>
<dbReference type="KEGG" id="auh:AWM75_07060"/>
<dbReference type="GO" id="GO:0003677">
    <property type="term" value="F:DNA binding"/>
    <property type="evidence" value="ECO:0007669"/>
    <property type="project" value="UniProtKB-KW"/>
</dbReference>
<dbReference type="GO" id="GO:0005524">
    <property type="term" value="F:ATP binding"/>
    <property type="evidence" value="ECO:0007669"/>
    <property type="project" value="UniProtKB-KW"/>
</dbReference>
<evidence type="ECO:0000256" key="2">
    <source>
        <dbReference type="ARBA" id="ARBA00012074"/>
    </source>
</evidence>
<organism evidence="9 10">
    <name type="scientific">Aerococcus urinaehominis</name>
    <dbReference type="NCBI Taxonomy" id="128944"/>
    <lineage>
        <taxon>Bacteria</taxon>
        <taxon>Bacillati</taxon>
        <taxon>Bacillota</taxon>
        <taxon>Bacilli</taxon>
        <taxon>Lactobacillales</taxon>
        <taxon>Aerococcaceae</taxon>
        <taxon>Aerococcus</taxon>
    </lineage>
</organism>
<dbReference type="GO" id="GO:0051191">
    <property type="term" value="P:prosthetic group biosynthetic process"/>
    <property type="evidence" value="ECO:0007669"/>
    <property type="project" value="TreeGrafter"/>
</dbReference>
<dbReference type="PANTHER" id="PTHR30201:SF2">
    <property type="entry name" value="2-(5''-TRIPHOSPHORIBOSYL)-3'-DEPHOSPHOCOENZYME-A SYNTHASE"/>
    <property type="match status" value="1"/>
</dbReference>
<dbReference type="NCBIfam" id="TIGR03125">
    <property type="entry name" value="citrate_citG"/>
    <property type="match status" value="1"/>
</dbReference>
<keyword evidence="10" id="KW-1185">Reference proteome</keyword>
<dbReference type="Pfam" id="PF00392">
    <property type="entry name" value="GntR"/>
    <property type="match status" value="1"/>
</dbReference>
<dbReference type="EC" id="2.4.2.52" evidence="2"/>
<dbReference type="Proteomes" id="UP000062260">
    <property type="component" value="Chromosome"/>
</dbReference>
<dbReference type="InterPro" id="IPR000524">
    <property type="entry name" value="Tscrpt_reg_HTH_GntR"/>
</dbReference>
<evidence type="ECO:0000256" key="3">
    <source>
        <dbReference type="ARBA" id="ARBA00022679"/>
    </source>
</evidence>
<dbReference type="InterPro" id="IPR017551">
    <property type="entry name" value="TriPribosyl-deP-CoA_syn_CitG"/>
</dbReference>
<dbReference type="CDD" id="cd07377">
    <property type="entry name" value="WHTH_GntR"/>
    <property type="match status" value="1"/>
</dbReference>
<dbReference type="SMART" id="SM00895">
    <property type="entry name" value="FCD"/>
    <property type="match status" value="1"/>
</dbReference>
<dbReference type="STRING" id="128944.AWM75_07060"/>
<dbReference type="Gene3D" id="1.20.120.530">
    <property type="entry name" value="GntR ligand-binding domain-like"/>
    <property type="match status" value="1"/>
</dbReference>
<dbReference type="InterPro" id="IPR002736">
    <property type="entry name" value="CitG"/>
</dbReference>
<keyword evidence="4" id="KW-0547">Nucleotide-binding</keyword>
<dbReference type="AlphaFoldDB" id="A0A0X8FLX4"/>
<dbReference type="GO" id="GO:0046917">
    <property type="term" value="F:triphosphoribosyl-dephospho-CoA synthase activity"/>
    <property type="evidence" value="ECO:0007669"/>
    <property type="project" value="UniProtKB-EC"/>
</dbReference>
<keyword evidence="3" id="KW-0808">Transferase</keyword>
<dbReference type="InterPro" id="IPR011711">
    <property type="entry name" value="GntR_C"/>
</dbReference>
<dbReference type="SUPFAM" id="SSF48008">
    <property type="entry name" value="GntR ligand-binding domain-like"/>
    <property type="match status" value="1"/>
</dbReference>
<dbReference type="PROSITE" id="PS50949">
    <property type="entry name" value="HTH_GNTR"/>
    <property type="match status" value="1"/>
</dbReference>
<dbReference type="InterPro" id="IPR008920">
    <property type="entry name" value="TF_FadR/GntR_C"/>
</dbReference>
<dbReference type="Gene3D" id="1.10.4200.10">
    <property type="entry name" value="Triphosphoribosyl-dephospho-CoA protein"/>
    <property type="match status" value="1"/>
</dbReference>
<keyword evidence="6" id="KW-0805">Transcription regulation</keyword>
<evidence type="ECO:0000256" key="4">
    <source>
        <dbReference type="ARBA" id="ARBA00022741"/>
    </source>
</evidence>
<dbReference type="InterPro" id="IPR036388">
    <property type="entry name" value="WH-like_DNA-bd_sf"/>
</dbReference>
<dbReference type="PANTHER" id="PTHR30201">
    <property type="entry name" value="TRIPHOSPHORIBOSYL-DEPHOSPHO-COA SYNTHASE"/>
    <property type="match status" value="1"/>
</dbReference>
<keyword evidence="8" id="KW-0804">Transcription</keyword>
<evidence type="ECO:0000313" key="10">
    <source>
        <dbReference type="Proteomes" id="UP000062260"/>
    </source>
</evidence>